<evidence type="ECO:0000313" key="2">
    <source>
        <dbReference type="EMBL" id="KAA8904320.1"/>
    </source>
</evidence>
<gene>
    <name evidence="2" type="ORF">TRICI_005546</name>
</gene>
<dbReference type="PANTHER" id="PTHR47260">
    <property type="entry name" value="UPF0644 PROTEIN PB2B4.06"/>
    <property type="match status" value="1"/>
</dbReference>
<organism evidence="2 3">
    <name type="scientific">Trichomonascus ciferrii</name>
    <dbReference type="NCBI Taxonomy" id="44093"/>
    <lineage>
        <taxon>Eukaryota</taxon>
        <taxon>Fungi</taxon>
        <taxon>Dikarya</taxon>
        <taxon>Ascomycota</taxon>
        <taxon>Saccharomycotina</taxon>
        <taxon>Dipodascomycetes</taxon>
        <taxon>Dipodascales</taxon>
        <taxon>Trichomonascaceae</taxon>
        <taxon>Trichomonascus</taxon>
        <taxon>Trichomonascus ciferrii complex</taxon>
    </lineage>
</organism>
<dbReference type="Gene3D" id="3.10.129.10">
    <property type="entry name" value="Hotdog Thioesterase"/>
    <property type="match status" value="1"/>
</dbReference>
<comment type="caution">
    <text evidence="2">The sequence shown here is derived from an EMBL/GenBank/DDBJ whole genome shotgun (WGS) entry which is preliminary data.</text>
</comment>
<dbReference type="InterPro" id="IPR006683">
    <property type="entry name" value="Thioestr_dom"/>
</dbReference>
<evidence type="ECO:0000259" key="1">
    <source>
        <dbReference type="Pfam" id="PF03061"/>
    </source>
</evidence>
<name>A0A642URT0_9ASCO</name>
<dbReference type="InterPro" id="IPR029069">
    <property type="entry name" value="HotDog_dom_sf"/>
</dbReference>
<feature type="domain" description="Thioesterase" evidence="1">
    <location>
        <begin position="140"/>
        <end position="195"/>
    </location>
</feature>
<reference evidence="2" key="1">
    <citation type="journal article" date="2019" name="G3 (Bethesda)">
        <title>Genome Assemblies of Two Rare Opportunistic Yeast Pathogens: Diutina rugosa (syn. Candida rugosa) and Trichomonascus ciferrii (syn. Candida ciferrii).</title>
        <authorList>
            <person name="Mixao V."/>
            <person name="Saus E."/>
            <person name="Hansen A.P."/>
            <person name="Lass-Florl C."/>
            <person name="Gabaldon T."/>
        </authorList>
    </citation>
    <scope>NUCLEOTIDE SEQUENCE</scope>
    <source>
        <strain evidence="2">CBS 4856</strain>
    </source>
</reference>
<sequence length="237" mass="26248">MFGAARQGVRSGGWKVYGGLTVVGAVGGYYCSPFSVLRYVTEHELPMRGTLEAAEYSSEIEKDLNRLPIVRRLKEESRYKQIRSWENMKDKSRLEKLFTAGTLRTPGGLSIEPMVFVDTEEKSSVAIVHCGRLLTGFPLIVHGGVLGTLLDEALARIAFLSFKVPVGVTANLDINYKAPTLAHQFLVIKTWTEEVKDGRKALVAGSVQTTHGKELVNARATFVTPKKLNLEKSLDYF</sequence>
<dbReference type="Proteomes" id="UP000761534">
    <property type="component" value="Unassembled WGS sequence"/>
</dbReference>
<evidence type="ECO:0000313" key="3">
    <source>
        <dbReference type="Proteomes" id="UP000761534"/>
    </source>
</evidence>
<dbReference type="EMBL" id="SWFS01000431">
    <property type="protein sequence ID" value="KAA8904320.1"/>
    <property type="molecule type" value="Genomic_DNA"/>
</dbReference>
<dbReference type="VEuPathDB" id="FungiDB:TRICI_005546"/>
<dbReference type="AlphaFoldDB" id="A0A642URT0"/>
<keyword evidence="3" id="KW-1185">Reference proteome</keyword>
<dbReference type="PANTHER" id="PTHR47260:SF1">
    <property type="entry name" value="UPF0644 PROTEIN PB2B4.06"/>
    <property type="match status" value="1"/>
</dbReference>
<dbReference type="Pfam" id="PF03061">
    <property type="entry name" value="4HBT"/>
    <property type="match status" value="1"/>
</dbReference>
<dbReference type="OrthoDB" id="506431at2759"/>
<accession>A0A642URT0</accession>
<proteinExistence type="predicted"/>
<dbReference type="SUPFAM" id="SSF54637">
    <property type="entry name" value="Thioesterase/thiol ester dehydrase-isomerase"/>
    <property type="match status" value="1"/>
</dbReference>
<dbReference type="CDD" id="cd03443">
    <property type="entry name" value="PaaI_thioesterase"/>
    <property type="match status" value="1"/>
</dbReference>
<dbReference type="InterPro" id="IPR052061">
    <property type="entry name" value="PTE-AB_protein"/>
</dbReference>
<protein>
    <recommendedName>
        <fullName evidence="1">Thioesterase domain-containing protein</fullName>
    </recommendedName>
</protein>